<protein>
    <submittedName>
        <fullName evidence="1">Uncharacterized protein</fullName>
    </submittedName>
</protein>
<gene>
    <name evidence="1" type="ORF">ACJMK2_006447</name>
</gene>
<keyword evidence="2" id="KW-1185">Reference proteome</keyword>
<feature type="non-terminal residue" evidence="1">
    <location>
        <position position="71"/>
    </location>
</feature>
<sequence length="71" mass="7846">MGVDTDQHTKISTTRNYTLDVQANESKVIYISKLHSGGSDGSSENCQQQQPTLMVSRKMKEIVSTSAKQDL</sequence>
<accession>A0ABD3VWA1</accession>
<evidence type="ECO:0000313" key="1">
    <source>
        <dbReference type="EMBL" id="KAL3864793.1"/>
    </source>
</evidence>
<proteinExistence type="predicted"/>
<comment type="caution">
    <text evidence="1">The sequence shown here is derived from an EMBL/GenBank/DDBJ whole genome shotgun (WGS) entry which is preliminary data.</text>
</comment>
<dbReference type="EMBL" id="JBJQND010000010">
    <property type="protein sequence ID" value="KAL3864793.1"/>
    <property type="molecule type" value="Genomic_DNA"/>
</dbReference>
<reference evidence="1 2" key="1">
    <citation type="submission" date="2024-11" db="EMBL/GenBank/DDBJ databases">
        <title>Chromosome-level genome assembly of the freshwater bivalve Anodonta woodiana.</title>
        <authorList>
            <person name="Chen X."/>
        </authorList>
    </citation>
    <scope>NUCLEOTIDE SEQUENCE [LARGE SCALE GENOMIC DNA]</scope>
    <source>
        <strain evidence="1">MN2024</strain>
        <tissue evidence="1">Gills</tissue>
    </source>
</reference>
<dbReference type="AlphaFoldDB" id="A0ABD3VWA1"/>
<dbReference type="Proteomes" id="UP001634394">
    <property type="component" value="Unassembled WGS sequence"/>
</dbReference>
<organism evidence="1 2">
    <name type="scientific">Sinanodonta woodiana</name>
    <name type="common">Chinese pond mussel</name>
    <name type="synonym">Anodonta woodiana</name>
    <dbReference type="NCBI Taxonomy" id="1069815"/>
    <lineage>
        <taxon>Eukaryota</taxon>
        <taxon>Metazoa</taxon>
        <taxon>Spiralia</taxon>
        <taxon>Lophotrochozoa</taxon>
        <taxon>Mollusca</taxon>
        <taxon>Bivalvia</taxon>
        <taxon>Autobranchia</taxon>
        <taxon>Heteroconchia</taxon>
        <taxon>Palaeoheterodonta</taxon>
        <taxon>Unionida</taxon>
        <taxon>Unionoidea</taxon>
        <taxon>Unionidae</taxon>
        <taxon>Unioninae</taxon>
        <taxon>Sinanodonta</taxon>
    </lineage>
</organism>
<name>A0ABD3VWA1_SINWO</name>
<evidence type="ECO:0000313" key="2">
    <source>
        <dbReference type="Proteomes" id="UP001634394"/>
    </source>
</evidence>